<sequence>MGKEGDLWDDSALINAFDKAISTYKKMHSCDKHKDASAHDPIGENASNVDFGSLDTTRDAVEKGSISATDAPDSDETGNVSKLEENNCAESQVDLPCLDSTSGQDIQNVKKGYAYAEGVDDYNQLVAQYYELEEKRVKILEQLNQYGGWNYQNVPAASSYGVPYSNSQDYSMAEYQVSDPNAVCTCCPCYSQCMSVPGCSLGGSCVGKPCNNLSVEMDHKMSFPCEDGKIRKMAMGAAEKALSTIRTTISGDFNVNEEKERNNSEPEEINGSETDLAAVFNAWYSAGFYTGKKVWQDNLLIYCTVKSNLFVYFSLHFICDFSTEYDHTLALARGVMASLVALFL</sequence>
<dbReference type="Pfam" id="PF20636">
    <property type="entry name" value="SMN_G2-BD"/>
    <property type="match status" value="1"/>
</dbReference>
<protein>
    <recommendedName>
        <fullName evidence="2">Survival Motor Neuron Gemin2-binding domain-containing protein</fullName>
    </recommendedName>
</protein>
<feature type="non-terminal residue" evidence="3">
    <location>
        <position position="1"/>
    </location>
</feature>
<name>A0A371G913_MUCPR</name>
<dbReference type="PANTHER" id="PTHR39267">
    <property type="entry name" value="SURVIVAL MOTOR NEURON-LIKE PROTEIN 1"/>
    <property type="match status" value="1"/>
</dbReference>
<feature type="domain" description="Survival Motor Neuron Gemin2-binding" evidence="2">
    <location>
        <begin position="1"/>
        <end position="29"/>
    </location>
</feature>
<comment type="caution">
    <text evidence="3">The sequence shown here is derived from an EMBL/GenBank/DDBJ whole genome shotgun (WGS) entry which is preliminary data.</text>
</comment>
<organism evidence="3 4">
    <name type="scientific">Mucuna pruriens</name>
    <name type="common">Velvet bean</name>
    <name type="synonym">Dolichos pruriens</name>
    <dbReference type="NCBI Taxonomy" id="157652"/>
    <lineage>
        <taxon>Eukaryota</taxon>
        <taxon>Viridiplantae</taxon>
        <taxon>Streptophyta</taxon>
        <taxon>Embryophyta</taxon>
        <taxon>Tracheophyta</taxon>
        <taxon>Spermatophyta</taxon>
        <taxon>Magnoliopsida</taxon>
        <taxon>eudicotyledons</taxon>
        <taxon>Gunneridae</taxon>
        <taxon>Pentapetalae</taxon>
        <taxon>rosids</taxon>
        <taxon>fabids</taxon>
        <taxon>Fabales</taxon>
        <taxon>Fabaceae</taxon>
        <taxon>Papilionoideae</taxon>
        <taxon>50 kb inversion clade</taxon>
        <taxon>NPAAA clade</taxon>
        <taxon>indigoferoid/millettioid clade</taxon>
        <taxon>Phaseoleae</taxon>
        <taxon>Mucuna</taxon>
    </lineage>
</organism>
<dbReference type="InterPro" id="IPR049481">
    <property type="entry name" value="SMN_G2-BD"/>
</dbReference>
<dbReference type="STRING" id="157652.A0A371G913"/>
<evidence type="ECO:0000313" key="3">
    <source>
        <dbReference type="EMBL" id="RDX87037.1"/>
    </source>
</evidence>
<dbReference type="Proteomes" id="UP000257109">
    <property type="component" value="Unassembled WGS sequence"/>
</dbReference>
<keyword evidence="4" id="KW-1185">Reference proteome</keyword>
<reference evidence="3" key="1">
    <citation type="submission" date="2018-05" db="EMBL/GenBank/DDBJ databases">
        <title>Draft genome of Mucuna pruriens seed.</title>
        <authorList>
            <person name="Nnadi N.E."/>
            <person name="Vos R."/>
            <person name="Hasami M.H."/>
            <person name="Devisetty U.K."/>
            <person name="Aguiy J.C."/>
        </authorList>
    </citation>
    <scope>NUCLEOTIDE SEQUENCE [LARGE SCALE GENOMIC DNA]</scope>
    <source>
        <strain evidence="3">JCA_2017</strain>
    </source>
</reference>
<dbReference type="InterPro" id="IPR040424">
    <property type="entry name" value="Smn1"/>
</dbReference>
<dbReference type="OrthoDB" id="197400at2759"/>
<dbReference type="CDD" id="cd22851">
    <property type="entry name" value="SMN_N"/>
    <property type="match status" value="1"/>
</dbReference>
<gene>
    <name evidence="3" type="ORF">CR513_31549</name>
</gene>
<evidence type="ECO:0000259" key="2">
    <source>
        <dbReference type="Pfam" id="PF20636"/>
    </source>
</evidence>
<accession>A0A371G913</accession>
<dbReference type="EMBL" id="QJKJ01006352">
    <property type="protein sequence ID" value="RDX87037.1"/>
    <property type="molecule type" value="Genomic_DNA"/>
</dbReference>
<feature type="compositionally biased region" description="Basic and acidic residues" evidence="1">
    <location>
        <begin position="33"/>
        <end position="42"/>
    </location>
</feature>
<dbReference type="AlphaFoldDB" id="A0A371G913"/>
<feature type="region of interest" description="Disordered" evidence="1">
    <location>
        <begin position="33"/>
        <end position="53"/>
    </location>
</feature>
<dbReference type="PANTHER" id="PTHR39267:SF1">
    <property type="entry name" value="SURVIVAL MOTOR NEURON PROTEIN"/>
    <property type="match status" value="1"/>
</dbReference>
<evidence type="ECO:0000256" key="1">
    <source>
        <dbReference type="SAM" id="MobiDB-lite"/>
    </source>
</evidence>
<proteinExistence type="predicted"/>
<feature type="non-terminal residue" evidence="3">
    <location>
        <position position="344"/>
    </location>
</feature>
<evidence type="ECO:0000313" key="4">
    <source>
        <dbReference type="Proteomes" id="UP000257109"/>
    </source>
</evidence>